<accession>A0AAW8V4F5</accession>
<dbReference type="RefSeq" id="WP_113027638.1">
    <property type="nucleotide sequence ID" value="NZ_CP052764.1"/>
</dbReference>
<dbReference type="InterPro" id="IPR056098">
    <property type="entry name" value="Acb2/Tad1_hairpin"/>
</dbReference>
<dbReference type="Proteomes" id="UP001182304">
    <property type="component" value="Unassembled WGS sequence"/>
</dbReference>
<keyword evidence="1" id="KW-0547">Nucleotide-binding</keyword>
<proteinExistence type="predicted"/>
<evidence type="ECO:0000256" key="1">
    <source>
        <dbReference type="ARBA" id="ARBA00022741"/>
    </source>
</evidence>
<sequence>MKQTYGEKAVGLSFNPANDSAVDKCKRTFAEVIDQLNDLRNETTSGEVKRMCSVAITEAQTAQMWAVKAITWKD</sequence>
<name>A0AAW8V4F5_PASMD</name>
<dbReference type="AlphaFoldDB" id="A0AAW8V4F5"/>
<organism evidence="3 4">
    <name type="scientific">Pasteurella multocida</name>
    <dbReference type="NCBI Taxonomy" id="747"/>
    <lineage>
        <taxon>Bacteria</taxon>
        <taxon>Pseudomonadati</taxon>
        <taxon>Pseudomonadota</taxon>
        <taxon>Gammaproteobacteria</taxon>
        <taxon>Pasteurellales</taxon>
        <taxon>Pasteurellaceae</taxon>
        <taxon>Pasteurella</taxon>
    </lineage>
</organism>
<evidence type="ECO:0000259" key="2">
    <source>
        <dbReference type="Pfam" id="PF24729"/>
    </source>
</evidence>
<evidence type="ECO:0000313" key="3">
    <source>
        <dbReference type="EMBL" id="MDT3451219.1"/>
    </source>
</evidence>
<dbReference type="Pfam" id="PF24729">
    <property type="entry name" value="Acb2_Tad1_hairpin"/>
    <property type="match status" value="1"/>
</dbReference>
<gene>
    <name evidence="3" type="ORF">NQF69_00340</name>
</gene>
<dbReference type="GO" id="GO:0000166">
    <property type="term" value="F:nucleotide binding"/>
    <property type="evidence" value="ECO:0007669"/>
    <property type="project" value="UniProtKB-KW"/>
</dbReference>
<dbReference type="EMBL" id="JANIEN010000001">
    <property type="protein sequence ID" value="MDT3451219.1"/>
    <property type="molecule type" value="Genomic_DNA"/>
</dbReference>
<protein>
    <recommendedName>
        <fullName evidence="2">Acb2/Tad1 hairpin domain-containing protein</fullName>
    </recommendedName>
</protein>
<feature type="domain" description="Acb2/Tad1 hairpin" evidence="2">
    <location>
        <begin position="9"/>
        <end position="71"/>
    </location>
</feature>
<reference evidence="3" key="1">
    <citation type="submission" date="2022-07" db="EMBL/GenBank/DDBJ databases">
        <title>Sequence of Pasteurella multocoda 17BRD-035.</title>
        <authorList>
            <person name="Roy Chowdhury P."/>
            <person name="Alhamami T."/>
            <person name="Trott D.J."/>
            <person name="Djordvevic S.P."/>
        </authorList>
    </citation>
    <scope>NUCLEOTIDE SEQUENCE</scope>
    <source>
        <strain evidence="3">17BRD-035</strain>
    </source>
</reference>
<evidence type="ECO:0000313" key="4">
    <source>
        <dbReference type="Proteomes" id="UP001182304"/>
    </source>
</evidence>
<comment type="caution">
    <text evidence="3">The sequence shown here is derived from an EMBL/GenBank/DDBJ whole genome shotgun (WGS) entry which is preliminary data.</text>
</comment>